<proteinExistence type="predicted"/>
<sequence>MNIQNTFDMTNTHQRLAKLSYFFGFERLIAPVLIKLIYWIGIVVILIAGATSLVNTVDGIGRMLLTLAALLFSLLIWRLFSELLILAFNIYERLVEIRDLLAAKGTPAATIQPALREGD</sequence>
<feature type="transmembrane region" description="Helical" evidence="1">
    <location>
        <begin position="36"/>
        <end position="54"/>
    </location>
</feature>
<keyword evidence="1" id="KW-0472">Membrane</keyword>
<evidence type="ECO:0008006" key="4">
    <source>
        <dbReference type="Google" id="ProtNLM"/>
    </source>
</evidence>
<dbReference type="PATRIC" id="fig|158899.10.peg.1145"/>
<gene>
    <name evidence="2" type="ORF">CFter6_1132</name>
</gene>
<reference evidence="2 3" key="1">
    <citation type="submission" date="2015-11" db="EMBL/GenBank/DDBJ databases">
        <title>Exploring the genomic traits of fungus-feeding bacterial genus Collimonas.</title>
        <authorList>
            <person name="Song C."/>
            <person name="Schmidt R."/>
            <person name="de Jager V."/>
            <person name="Krzyzanowska D."/>
            <person name="Jongedijk E."/>
            <person name="Cankar K."/>
            <person name="Beekwilder J."/>
            <person name="van Veen A."/>
            <person name="de Boer W."/>
            <person name="van Veen J.A."/>
            <person name="Garbeva P."/>
        </authorList>
    </citation>
    <scope>NUCLEOTIDE SEQUENCE [LARGE SCALE GENOMIC DNA]</scope>
    <source>
        <strain evidence="2 3">Ter6</strain>
    </source>
</reference>
<accession>A0A127P7P9</accession>
<dbReference type="Proteomes" id="UP000072421">
    <property type="component" value="Chromosome"/>
</dbReference>
<evidence type="ECO:0000313" key="2">
    <source>
        <dbReference type="EMBL" id="AMO93850.1"/>
    </source>
</evidence>
<evidence type="ECO:0000256" key="1">
    <source>
        <dbReference type="SAM" id="Phobius"/>
    </source>
</evidence>
<protein>
    <recommendedName>
        <fullName evidence="4">Transmembrane protein</fullName>
    </recommendedName>
</protein>
<dbReference type="AlphaFoldDB" id="A0A127P7P9"/>
<dbReference type="Pfam" id="PF14110">
    <property type="entry name" value="DUF4282"/>
    <property type="match status" value="1"/>
</dbReference>
<keyword evidence="1" id="KW-0812">Transmembrane</keyword>
<keyword evidence="1" id="KW-1133">Transmembrane helix</keyword>
<dbReference type="OrthoDB" id="8781105at2"/>
<organism evidence="2">
    <name type="scientific">Collimonas fungivorans</name>
    <dbReference type="NCBI Taxonomy" id="158899"/>
    <lineage>
        <taxon>Bacteria</taxon>
        <taxon>Pseudomonadati</taxon>
        <taxon>Pseudomonadota</taxon>
        <taxon>Betaproteobacteria</taxon>
        <taxon>Burkholderiales</taxon>
        <taxon>Oxalobacteraceae</taxon>
        <taxon>Collimonas</taxon>
    </lineage>
</organism>
<dbReference type="EMBL" id="CP013232">
    <property type="protein sequence ID" value="AMO93850.1"/>
    <property type="molecule type" value="Genomic_DNA"/>
</dbReference>
<feature type="transmembrane region" description="Helical" evidence="1">
    <location>
        <begin position="60"/>
        <end position="80"/>
    </location>
</feature>
<name>A0A127P7P9_9BURK</name>
<dbReference type="InterPro" id="IPR025557">
    <property type="entry name" value="DUF4282"/>
</dbReference>
<evidence type="ECO:0000313" key="3">
    <source>
        <dbReference type="Proteomes" id="UP000072421"/>
    </source>
</evidence>